<feature type="domain" description="Acyl-CoA dehydrogenase/oxidase N-terminal" evidence="1">
    <location>
        <begin position="11"/>
        <end position="90"/>
    </location>
</feature>
<protein>
    <recommendedName>
        <fullName evidence="1">Acyl-CoA dehydrogenase/oxidase N-terminal domain-containing protein</fullName>
    </recommendedName>
</protein>
<dbReference type="RefSeq" id="WP_183352757.1">
    <property type="nucleotide sequence ID" value="NZ_BLXX01000001.1"/>
</dbReference>
<dbReference type="GO" id="GO:0003995">
    <property type="term" value="F:acyl-CoA dehydrogenase activity"/>
    <property type="evidence" value="ECO:0007669"/>
    <property type="project" value="TreeGrafter"/>
</dbReference>
<dbReference type="SUPFAM" id="SSF56645">
    <property type="entry name" value="Acyl-CoA dehydrogenase NM domain-like"/>
    <property type="match status" value="1"/>
</dbReference>
<organism evidence="2 3">
    <name type="scientific">Geomonas silvestris</name>
    <dbReference type="NCBI Taxonomy" id="2740184"/>
    <lineage>
        <taxon>Bacteria</taxon>
        <taxon>Pseudomonadati</taxon>
        <taxon>Thermodesulfobacteriota</taxon>
        <taxon>Desulfuromonadia</taxon>
        <taxon>Geobacterales</taxon>
        <taxon>Geobacteraceae</taxon>
        <taxon>Geomonas</taxon>
    </lineage>
</organism>
<evidence type="ECO:0000259" key="1">
    <source>
        <dbReference type="Pfam" id="PF02771"/>
    </source>
</evidence>
<dbReference type="Pfam" id="PF02771">
    <property type="entry name" value="Acyl-CoA_dh_N"/>
    <property type="match status" value="1"/>
</dbReference>
<comment type="caution">
    <text evidence="2">The sequence shown here is derived from an EMBL/GenBank/DDBJ whole genome shotgun (WGS) entry which is preliminary data.</text>
</comment>
<gene>
    <name evidence="2" type="ORF">GMST_02250</name>
</gene>
<evidence type="ECO:0000313" key="3">
    <source>
        <dbReference type="Proteomes" id="UP000556026"/>
    </source>
</evidence>
<dbReference type="InterPro" id="IPR037069">
    <property type="entry name" value="AcylCoA_DH/ox_N_sf"/>
</dbReference>
<accession>A0A6V8MD22</accession>
<evidence type="ECO:0000313" key="2">
    <source>
        <dbReference type="EMBL" id="GFO57900.1"/>
    </source>
</evidence>
<reference evidence="3" key="1">
    <citation type="submission" date="2020-06" db="EMBL/GenBank/DDBJ databases">
        <title>Draft genomic sequence of Geomonas sp. Red330.</title>
        <authorList>
            <person name="Itoh H."/>
            <person name="Zhenxing X."/>
            <person name="Ushijima N."/>
            <person name="Masuda Y."/>
            <person name="Shiratori Y."/>
            <person name="Senoo K."/>
        </authorList>
    </citation>
    <scope>NUCLEOTIDE SEQUENCE [LARGE SCALE GENOMIC DNA]</scope>
    <source>
        <strain evidence="3">Red330</strain>
    </source>
</reference>
<dbReference type="Proteomes" id="UP000556026">
    <property type="component" value="Unassembled WGS sequence"/>
</dbReference>
<dbReference type="EMBL" id="BLXX01000001">
    <property type="protein sequence ID" value="GFO57900.1"/>
    <property type="molecule type" value="Genomic_DNA"/>
</dbReference>
<dbReference type="InterPro" id="IPR013786">
    <property type="entry name" value="AcylCoA_DH/ox_N"/>
</dbReference>
<dbReference type="InterPro" id="IPR009100">
    <property type="entry name" value="AcylCoA_DH/oxidase_NM_dom_sf"/>
</dbReference>
<keyword evidence="3" id="KW-1185">Reference proteome</keyword>
<dbReference type="AlphaFoldDB" id="A0A6V8MD22"/>
<sequence length="108" mass="11857">MPDTVWDLDGEQLALKKRVRTSAEAEVRPGAAQRDQSGEFPEELVKQLQRMGVFSLPFPTRMGGGGRDLASYLVAVEELARVDASLTIILLSKQPTSTSSRPDRCVLI</sequence>
<dbReference type="GO" id="GO:0050660">
    <property type="term" value="F:flavin adenine dinucleotide binding"/>
    <property type="evidence" value="ECO:0007669"/>
    <property type="project" value="InterPro"/>
</dbReference>
<dbReference type="PANTHER" id="PTHR43884">
    <property type="entry name" value="ACYL-COA DEHYDROGENASE"/>
    <property type="match status" value="1"/>
</dbReference>
<dbReference type="PANTHER" id="PTHR43884:SF12">
    <property type="entry name" value="ISOVALERYL-COA DEHYDROGENASE, MITOCHONDRIAL-RELATED"/>
    <property type="match status" value="1"/>
</dbReference>
<proteinExistence type="predicted"/>
<name>A0A6V8MD22_9BACT</name>
<dbReference type="Gene3D" id="1.10.540.10">
    <property type="entry name" value="Acyl-CoA dehydrogenase/oxidase, N-terminal domain"/>
    <property type="match status" value="1"/>
</dbReference>